<dbReference type="EMBL" id="BMFY01000012">
    <property type="protein sequence ID" value="GGA22128.1"/>
    <property type="molecule type" value="Genomic_DNA"/>
</dbReference>
<keyword evidence="4" id="KW-0479">Metal-binding</keyword>
<keyword evidence="20" id="KW-1185">Reference proteome</keyword>
<dbReference type="PROSITE" id="PS51068">
    <property type="entry name" value="FPG_CAT"/>
    <property type="match status" value="1"/>
</dbReference>
<reference evidence="19" key="2">
    <citation type="submission" date="2020-09" db="EMBL/GenBank/DDBJ databases">
        <authorList>
            <person name="Sun Q."/>
            <person name="Zhou Y."/>
        </authorList>
    </citation>
    <scope>NUCLEOTIDE SEQUENCE</scope>
    <source>
        <strain evidence="19">CGMCC 1.12785</strain>
    </source>
</reference>
<comment type="caution">
    <text evidence="19">The sequence shown here is derived from an EMBL/GenBank/DDBJ whole genome shotgun (WGS) entry which is preliminary data.</text>
</comment>
<keyword evidence="6 15" id="KW-0863">Zinc-finger</keyword>
<evidence type="ECO:0000256" key="9">
    <source>
        <dbReference type="ARBA" id="ARBA00023125"/>
    </source>
</evidence>
<evidence type="ECO:0000259" key="18">
    <source>
        <dbReference type="PROSITE" id="PS51068"/>
    </source>
</evidence>
<dbReference type="GO" id="GO:0008270">
    <property type="term" value="F:zinc ion binding"/>
    <property type="evidence" value="ECO:0007669"/>
    <property type="project" value="UniProtKB-KW"/>
</dbReference>
<feature type="region of interest" description="Disordered" evidence="16">
    <location>
        <begin position="85"/>
        <end position="143"/>
    </location>
</feature>
<proteinExistence type="inferred from homology"/>
<dbReference type="PANTHER" id="PTHR42697">
    <property type="entry name" value="ENDONUCLEASE 8"/>
    <property type="match status" value="1"/>
</dbReference>
<evidence type="ECO:0000256" key="3">
    <source>
        <dbReference type="ARBA" id="ARBA00012720"/>
    </source>
</evidence>
<evidence type="ECO:0000313" key="19">
    <source>
        <dbReference type="EMBL" id="GGA22128.1"/>
    </source>
</evidence>
<dbReference type="GO" id="GO:0006979">
    <property type="term" value="P:response to oxidative stress"/>
    <property type="evidence" value="ECO:0007669"/>
    <property type="project" value="UniProtKB-ARBA"/>
</dbReference>
<evidence type="ECO:0000256" key="16">
    <source>
        <dbReference type="SAM" id="MobiDB-lite"/>
    </source>
</evidence>
<dbReference type="InterPro" id="IPR015886">
    <property type="entry name" value="H2TH_FPG"/>
</dbReference>
<evidence type="ECO:0000256" key="11">
    <source>
        <dbReference type="ARBA" id="ARBA00023239"/>
    </source>
</evidence>
<dbReference type="GO" id="GO:0003690">
    <property type="term" value="F:double-stranded DNA binding"/>
    <property type="evidence" value="ECO:0007669"/>
    <property type="project" value="UniProtKB-ARBA"/>
</dbReference>
<dbReference type="SUPFAM" id="SSF81624">
    <property type="entry name" value="N-terminal domain of MutM-like DNA repair proteins"/>
    <property type="match status" value="1"/>
</dbReference>
<evidence type="ECO:0000256" key="2">
    <source>
        <dbReference type="ARBA" id="ARBA00009409"/>
    </source>
</evidence>
<protein>
    <recommendedName>
        <fullName evidence="3">DNA-(apurinic or apyrimidinic site) lyase</fullName>
        <ecNumber evidence="3">4.2.99.18</ecNumber>
    </recommendedName>
</protein>
<name>A0A8J2TZX3_9MICO</name>
<evidence type="ECO:0000256" key="14">
    <source>
        <dbReference type="ARBA" id="ARBA00044632"/>
    </source>
</evidence>
<dbReference type="GO" id="GO:0003684">
    <property type="term" value="F:damaged DNA binding"/>
    <property type="evidence" value="ECO:0007669"/>
    <property type="project" value="InterPro"/>
</dbReference>
<dbReference type="Pfam" id="PF01149">
    <property type="entry name" value="Fapy_DNA_glyco"/>
    <property type="match status" value="1"/>
</dbReference>
<dbReference type="Gene3D" id="3.20.190.10">
    <property type="entry name" value="MutM-like, N-terminal"/>
    <property type="match status" value="1"/>
</dbReference>
<keyword evidence="7" id="KW-0378">Hydrolase</keyword>
<comment type="similarity">
    <text evidence="2">Belongs to the FPG family.</text>
</comment>
<feature type="domain" description="Formamidopyrimidine-DNA glycosylase catalytic" evidence="18">
    <location>
        <begin position="2"/>
        <end position="91"/>
    </location>
</feature>
<evidence type="ECO:0000256" key="5">
    <source>
        <dbReference type="ARBA" id="ARBA00022763"/>
    </source>
</evidence>
<evidence type="ECO:0000256" key="15">
    <source>
        <dbReference type="PROSITE-ProRule" id="PRU00391"/>
    </source>
</evidence>
<dbReference type="AlphaFoldDB" id="A0A8J2TZX3"/>
<dbReference type="GO" id="GO:0140078">
    <property type="term" value="F:class I DNA-(apurinic or apyrimidinic site) endonuclease activity"/>
    <property type="evidence" value="ECO:0007669"/>
    <property type="project" value="UniProtKB-EC"/>
</dbReference>
<keyword evidence="11" id="KW-0456">Lyase</keyword>
<dbReference type="GO" id="GO:0008534">
    <property type="term" value="F:oxidized purine nucleobase lesion DNA N-glycosylase activity"/>
    <property type="evidence" value="ECO:0007669"/>
    <property type="project" value="UniProtKB-ARBA"/>
</dbReference>
<feature type="compositionally biased region" description="Basic and acidic residues" evidence="16">
    <location>
        <begin position="113"/>
        <end position="129"/>
    </location>
</feature>
<dbReference type="InterPro" id="IPR010979">
    <property type="entry name" value="Ribosomal_uS13-like_H2TH"/>
</dbReference>
<evidence type="ECO:0000256" key="6">
    <source>
        <dbReference type="ARBA" id="ARBA00022771"/>
    </source>
</evidence>
<dbReference type="Gene3D" id="1.10.8.50">
    <property type="match status" value="1"/>
</dbReference>
<evidence type="ECO:0000256" key="1">
    <source>
        <dbReference type="ARBA" id="ARBA00001947"/>
    </source>
</evidence>
<dbReference type="RefSeq" id="WP_188551370.1">
    <property type="nucleotide sequence ID" value="NZ_BMFY01000012.1"/>
</dbReference>
<dbReference type="FunFam" id="1.10.8.50:FF:000003">
    <property type="entry name" value="Formamidopyrimidine-DNA glycosylase"/>
    <property type="match status" value="1"/>
</dbReference>
<dbReference type="Proteomes" id="UP000616114">
    <property type="component" value="Unassembled WGS sequence"/>
</dbReference>
<evidence type="ECO:0000256" key="8">
    <source>
        <dbReference type="ARBA" id="ARBA00022833"/>
    </source>
</evidence>
<dbReference type="Pfam" id="PF06827">
    <property type="entry name" value="zf-FPG_IleRS"/>
    <property type="match status" value="1"/>
</dbReference>
<evidence type="ECO:0000313" key="20">
    <source>
        <dbReference type="Proteomes" id="UP000616114"/>
    </source>
</evidence>
<dbReference type="SUPFAM" id="SSF46946">
    <property type="entry name" value="S13-like H2TH domain"/>
    <property type="match status" value="1"/>
</dbReference>
<dbReference type="SUPFAM" id="SSF57716">
    <property type="entry name" value="Glucocorticoid receptor-like (DNA-binding domain)"/>
    <property type="match status" value="1"/>
</dbReference>
<evidence type="ECO:0000256" key="13">
    <source>
        <dbReference type="ARBA" id="ARBA00023295"/>
    </source>
</evidence>
<keyword evidence="12" id="KW-0511">Multifunctional enzyme</keyword>
<dbReference type="SMART" id="SM01232">
    <property type="entry name" value="H2TH"/>
    <property type="match status" value="1"/>
</dbReference>
<reference evidence="19" key="1">
    <citation type="journal article" date="2014" name="Int. J. Syst. Evol. Microbiol.">
        <title>Complete genome sequence of Corynebacterium casei LMG S-19264T (=DSM 44701T), isolated from a smear-ripened cheese.</title>
        <authorList>
            <consortium name="US DOE Joint Genome Institute (JGI-PGF)"/>
            <person name="Walter F."/>
            <person name="Albersmeier A."/>
            <person name="Kalinowski J."/>
            <person name="Ruckert C."/>
        </authorList>
    </citation>
    <scope>NUCLEOTIDE SEQUENCE</scope>
    <source>
        <strain evidence="19">CGMCC 1.12785</strain>
    </source>
</reference>
<dbReference type="InterPro" id="IPR012319">
    <property type="entry name" value="FPG_cat"/>
</dbReference>
<keyword evidence="13" id="KW-0326">Glycosidase</keyword>
<keyword evidence="5" id="KW-0227">DNA damage</keyword>
<dbReference type="GO" id="GO:0006284">
    <property type="term" value="P:base-excision repair"/>
    <property type="evidence" value="ECO:0007669"/>
    <property type="project" value="InterPro"/>
</dbReference>
<dbReference type="GO" id="GO:0000703">
    <property type="term" value="F:oxidized pyrimidine nucleobase lesion DNA N-glycosylase activity"/>
    <property type="evidence" value="ECO:0007669"/>
    <property type="project" value="TreeGrafter"/>
</dbReference>
<evidence type="ECO:0000259" key="17">
    <source>
        <dbReference type="PROSITE" id="PS51066"/>
    </source>
</evidence>
<keyword evidence="9" id="KW-0238">DNA-binding</keyword>
<evidence type="ECO:0000256" key="4">
    <source>
        <dbReference type="ARBA" id="ARBA00022723"/>
    </source>
</evidence>
<dbReference type="EC" id="4.2.99.18" evidence="3"/>
<dbReference type="CDD" id="cd08970">
    <property type="entry name" value="AcNei1_N"/>
    <property type="match status" value="1"/>
</dbReference>
<accession>A0A8J2TZX3</accession>
<keyword evidence="8" id="KW-0862">Zinc</keyword>
<gene>
    <name evidence="19" type="ORF">GCM10011333_26480</name>
</gene>
<dbReference type="Pfam" id="PF06831">
    <property type="entry name" value="H2TH"/>
    <property type="match status" value="1"/>
</dbReference>
<dbReference type="InterPro" id="IPR000214">
    <property type="entry name" value="Znf_DNA_glyclase/AP_lyase"/>
</dbReference>
<dbReference type="SMART" id="SM00898">
    <property type="entry name" value="Fapy_DNA_glyco"/>
    <property type="match status" value="1"/>
</dbReference>
<evidence type="ECO:0000256" key="7">
    <source>
        <dbReference type="ARBA" id="ARBA00022801"/>
    </source>
</evidence>
<feature type="domain" description="FPG-type" evidence="17">
    <location>
        <begin position="312"/>
        <end position="346"/>
    </location>
</feature>
<keyword evidence="10" id="KW-0234">DNA repair</keyword>
<dbReference type="InterPro" id="IPR010663">
    <property type="entry name" value="Znf_FPG/IleRS"/>
</dbReference>
<evidence type="ECO:0000256" key="12">
    <source>
        <dbReference type="ARBA" id="ARBA00023268"/>
    </source>
</evidence>
<sequence>MPEGHSIHRVARQFEANFAGRIVRASSPQGRFAEGAAKLDGRTMLRTFAVGKQMFSEFEDDLWLRVHLGIYGAWDFAGQVSTTLGQTGEYSRPSPSPATQAADAGGDDDGDGGGEHRDGARAKMHDSRGETSLSSIGAPRRARMRMAEQESATTELSEWPPEPVGAVRLRLLTEATCADLRGPTACEVLDPAQVDAQLARLGPDPLVDRGKNGEARFVEAVRKRRTPIGILLMDQSVVAGIGNIYRAEMLYRARLSPFQPGNTLTEEQARQLWRDWTKLLKVGVEVGQMMTIDGLRGKAKENALRNREDRHWVYGRAGLPCRTCGTPIALTEMQGRKLYWCPACQPD</sequence>
<dbReference type="PROSITE" id="PS51066">
    <property type="entry name" value="ZF_FPG_2"/>
    <property type="match status" value="1"/>
</dbReference>
<dbReference type="PANTHER" id="PTHR42697:SF1">
    <property type="entry name" value="ENDONUCLEASE 8"/>
    <property type="match status" value="1"/>
</dbReference>
<comment type="catalytic activity">
    <reaction evidence="14">
        <text>2'-deoxyribonucleotide-(2'-deoxyribose 5'-phosphate)-2'-deoxyribonucleotide-DNA = a 3'-end 2'-deoxyribonucleotide-(2,3-dehydro-2,3-deoxyribose 5'-phosphate)-DNA + a 5'-end 5'-phospho-2'-deoxyribonucleoside-DNA + H(+)</text>
        <dbReference type="Rhea" id="RHEA:66592"/>
        <dbReference type="Rhea" id="RHEA-COMP:13180"/>
        <dbReference type="Rhea" id="RHEA-COMP:16897"/>
        <dbReference type="Rhea" id="RHEA-COMP:17067"/>
        <dbReference type="ChEBI" id="CHEBI:15378"/>
        <dbReference type="ChEBI" id="CHEBI:136412"/>
        <dbReference type="ChEBI" id="CHEBI:157695"/>
        <dbReference type="ChEBI" id="CHEBI:167181"/>
        <dbReference type="EC" id="4.2.99.18"/>
    </reaction>
</comment>
<organism evidence="19 20">
    <name type="scientific">Sediminivirga luteola</name>
    <dbReference type="NCBI Taxonomy" id="1774748"/>
    <lineage>
        <taxon>Bacteria</taxon>
        <taxon>Bacillati</taxon>
        <taxon>Actinomycetota</taxon>
        <taxon>Actinomycetes</taxon>
        <taxon>Micrococcales</taxon>
        <taxon>Brevibacteriaceae</taxon>
        <taxon>Sediminivirga</taxon>
    </lineage>
</organism>
<comment type="cofactor">
    <cofactor evidence="1">
        <name>Zn(2+)</name>
        <dbReference type="ChEBI" id="CHEBI:29105"/>
    </cofactor>
</comment>
<evidence type="ECO:0000256" key="10">
    <source>
        <dbReference type="ARBA" id="ARBA00023204"/>
    </source>
</evidence>
<dbReference type="InterPro" id="IPR035937">
    <property type="entry name" value="FPG_N"/>
</dbReference>